<organism evidence="3 4">
    <name type="scientific">Agromyces ramosus</name>
    <dbReference type="NCBI Taxonomy" id="33879"/>
    <lineage>
        <taxon>Bacteria</taxon>
        <taxon>Bacillati</taxon>
        <taxon>Actinomycetota</taxon>
        <taxon>Actinomycetes</taxon>
        <taxon>Micrococcales</taxon>
        <taxon>Microbacteriaceae</taxon>
        <taxon>Agromyces</taxon>
    </lineage>
</organism>
<evidence type="ECO:0000313" key="4">
    <source>
        <dbReference type="Proteomes" id="UP000293289"/>
    </source>
</evidence>
<name>A0A4Q7MIK0_9MICO</name>
<reference evidence="3 4" key="1">
    <citation type="submission" date="2019-02" db="EMBL/GenBank/DDBJ databases">
        <title>Genomic Encyclopedia of Type Strains, Phase IV (KMG-IV): sequencing the most valuable type-strain genomes for metagenomic binning, comparative biology and taxonomic classification.</title>
        <authorList>
            <person name="Goeker M."/>
        </authorList>
    </citation>
    <scope>NUCLEOTIDE SEQUENCE [LARGE SCALE GENOMIC DNA]</scope>
    <source>
        <strain evidence="3 4">DSM 43045</strain>
    </source>
</reference>
<evidence type="ECO:0000313" key="3">
    <source>
        <dbReference type="EMBL" id="RZS68054.1"/>
    </source>
</evidence>
<sequence>METPKYLQTLWSYKWLLAFGLVVAIAAAFFAGFTITNGQVESRAVKSYTAGTTVLVTSPSDTLYQAQLPAQTVEQGVTPPEPLDLSEAAQIYAYLVAGQTIEDQVVSQVGALDQDTESITAIRRTTQPAGDERFPGSLKLPVLEIVGTAATEDRAEDISAAATDAFLGYVTAEQDADQIPPENRVELEVLARNAAVEGDTSNPAIPIVITGVAVFLAFVALALILGGIRSGREKRRATPRRRGRKAADAPPTEAGAAEASIDAPAPSSEHDDDAERRLVGAGSGPRTD</sequence>
<feature type="transmembrane region" description="Helical" evidence="2">
    <location>
        <begin position="12"/>
        <end position="33"/>
    </location>
</feature>
<keyword evidence="2" id="KW-0472">Membrane</keyword>
<gene>
    <name evidence="3" type="ORF">EV187_0479</name>
</gene>
<keyword evidence="2" id="KW-0812">Transmembrane</keyword>
<dbReference type="RefSeq" id="WP_130351425.1">
    <property type="nucleotide sequence ID" value="NZ_SGWY01000001.1"/>
</dbReference>
<proteinExistence type="predicted"/>
<dbReference type="AlphaFoldDB" id="A0A4Q7MIK0"/>
<feature type="region of interest" description="Disordered" evidence="1">
    <location>
        <begin position="232"/>
        <end position="288"/>
    </location>
</feature>
<feature type="compositionally biased region" description="Low complexity" evidence="1">
    <location>
        <begin position="248"/>
        <end position="259"/>
    </location>
</feature>
<keyword evidence="2" id="KW-1133">Transmembrane helix</keyword>
<keyword evidence="4" id="KW-1185">Reference proteome</keyword>
<protein>
    <recommendedName>
        <fullName evidence="5">Capsular polysaccharide biosynthesis protein</fullName>
    </recommendedName>
</protein>
<feature type="compositionally biased region" description="Basic residues" evidence="1">
    <location>
        <begin position="232"/>
        <end position="244"/>
    </location>
</feature>
<dbReference type="Proteomes" id="UP000293289">
    <property type="component" value="Unassembled WGS sequence"/>
</dbReference>
<evidence type="ECO:0008006" key="5">
    <source>
        <dbReference type="Google" id="ProtNLM"/>
    </source>
</evidence>
<dbReference type="EMBL" id="SGWY01000001">
    <property type="protein sequence ID" value="RZS68054.1"/>
    <property type="molecule type" value="Genomic_DNA"/>
</dbReference>
<evidence type="ECO:0000256" key="1">
    <source>
        <dbReference type="SAM" id="MobiDB-lite"/>
    </source>
</evidence>
<evidence type="ECO:0000256" key="2">
    <source>
        <dbReference type="SAM" id="Phobius"/>
    </source>
</evidence>
<accession>A0A4Q7MIK0</accession>
<dbReference type="OrthoDB" id="5005773at2"/>
<comment type="caution">
    <text evidence="3">The sequence shown here is derived from an EMBL/GenBank/DDBJ whole genome shotgun (WGS) entry which is preliminary data.</text>
</comment>
<feature type="transmembrane region" description="Helical" evidence="2">
    <location>
        <begin position="204"/>
        <end position="226"/>
    </location>
</feature>